<dbReference type="Proteomes" id="UP001597369">
    <property type="component" value="Unassembled WGS sequence"/>
</dbReference>
<gene>
    <name evidence="2" type="ORF">ACFSKU_15100</name>
</gene>
<dbReference type="Pfam" id="PF08534">
    <property type="entry name" value="Redoxin"/>
    <property type="match status" value="1"/>
</dbReference>
<dbReference type="PANTHER" id="PTHR42852">
    <property type="entry name" value="THIOL:DISULFIDE INTERCHANGE PROTEIN DSBE"/>
    <property type="match status" value="1"/>
</dbReference>
<dbReference type="EMBL" id="JBHUHV010000052">
    <property type="protein sequence ID" value="MFD2068218.1"/>
    <property type="molecule type" value="Genomic_DNA"/>
</dbReference>
<dbReference type="InterPro" id="IPR013766">
    <property type="entry name" value="Thioredoxin_domain"/>
</dbReference>
<dbReference type="Gene3D" id="3.40.30.10">
    <property type="entry name" value="Glutaredoxin"/>
    <property type="match status" value="1"/>
</dbReference>
<keyword evidence="2" id="KW-0560">Oxidoreductase</keyword>
<dbReference type="CDD" id="cd02966">
    <property type="entry name" value="TlpA_like_family"/>
    <property type="match status" value="1"/>
</dbReference>
<dbReference type="EC" id="1.11.1.24" evidence="2"/>
<evidence type="ECO:0000313" key="3">
    <source>
        <dbReference type="Proteomes" id="UP001597369"/>
    </source>
</evidence>
<proteinExistence type="predicted"/>
<name>A0ABW4X106_9BACT</name>
<dbReference type="InterPro" id="IPR050553">
    <property type="entry name" value="Thioredoxin_ResA/DsbE_sf"/>
</dbReference>
<feature type="domain" description="Thioredoxin" evidence="1">
    <location>
        <begin position="226"/>
        <end position="382"/>
    </location>
</feature>
<protein>
    <submittedName>
        <fullName evidence="2">Peroxiredoxin family protein</fullName>
        <ecNumber evidence="2">1.11.1.24</ecNumber>
    </submittedName>
</protein>
<dbReference type="PROSITE" id="PS51352">
    <property type="entry name" value="THIOREDOXIN_2"/>
    <property type="match status" value="1"/>
</dbReference>
<reference evidence="3" key="1">
    <citation type="journal article" date="2019" name="Int. J. Syst. Evol. Microbiol.">
        <title>The Global Catalogue of Microorganisms (GCM) 10K type strain sequencing project: providing services to taxonomists for standard genome sequencing and annotation.</title>
        <authorList>
            <consortium name="The Broad Institute Genomics Platform"/>
            <consortium name="The Broad Institute Genome Sequencing Center for Infectious Disease"/>
            <person name="Wu L."/>
            <person name="Ma J."/>
        </authorList>
    </citation>
    <scope>NUCLEOTIDE SEQUENCE [LARGE SCALE GENOMIC DNA]</scope>
    <source>
        <strain evidence="3">JCM 16545</strain>
    </source>
</reference>
<dbReference type="RefSeq" id="WP_229961615.1">
    <property type="nucleotide sequence ID" value="NZ_JAJJWI010000014.1"/>
</dbReference>
<sequence length="391" mass="43673">MESTDNTIQEGNWRVSLQAQNQEIPFLMQAKEKDGQTVLYLINGEERILLDDIQQQGDSVKIGLHIFDADLIAKANGDRMEGRFVKNDTQTPYSIPFTAEHGKDSRFAANPASASYNFDGKWEVVFSDNEGNSYNAIGVFEQSGNQANGTFLTETGDYRYLAGQVDGEQLRLSAFDGNHAFLFTAKPSGDSTLQGQFYSGLTGYETWTAKRNNNAKLADADTLTYLKEGYEELSFTFPNLEGTQVSLSDPKYQGKVVLVQLLGSWCPNCMDETKFLAPYYDKNKERGLEIIGLGFERSPQFEAASKRLKQMKDRLDVNYDILVAGVSDKAAAAEALPALNHVMSFPTTIFIDRQGKVRKIHTGFSGPGTGQYYEEWVTEFNQTMDELLAEK</sequence>
<evidence type="ECO:0000259" key="1">
    <source>
        <dbReference type="PROSITE" id="PS51352"/>
    </source>
</evidence>
<dbReference type="SUPFAM" id="SSF52833">
    <property type="entry name" value="Thioredoxin-like"/>
    <property type="match status" value="1"/>
</dbReference>
<comment type="caution">
    <text evidence="2">The sequence shown here is derived from an EMBL/GenBank/DDBJ whole genome shotgun (WGS) entry which is preliminary data.</text>
</comment>
<keyword evidence="3" id="KW-1185">Reference proteome</keyword>
<organism evidence="2 3">
    <name type="scientific">Pontibacter silvestris</name>
    <dbReference type="NCBI Taxonomy" id="2305183"/>
    <lineage>
        <taxon>Bacteria</taxon>
        <taxon>Pseudomonadati</taxon>
        <taxon>Bacteroidota</taxon>
        <taxon>Cytophagia</taxon>
        <taxon>Cytophagales</taxon>
        <taxon>Hymenobacteraceae</taxon>
        <taxon>Pontibacter</taxon>
    </lineage>
</organism>
<dbReference type="InterPro" id="IPR036249">
    <property type="entry name" value="Thioredoxin-like_sf"/>
</dbReference>
<dbReference type="PANTHER" id="PTHR42852:SF13">
    <property type="entry name" value="PROTEIN DIPZ"/>
    <property type="match status" value="1"/>
</dbReference>
<dbReference type="GO" id="GO:0140824">
    <property type="term" value="F:thioredoxin-dependent peroxiredoxin activity"/>
    <property type="evidence" value="ECO:0007669"/>
    <property type="project" value="UniProtKB-EC"/>
</dbReference>
<evidence type="ECO:0000313" key="2">
    <source>
        <dbReference type="EMBL" id="MFD2068218.1"/>
    </source>
</evidence>
<keyword evidence="2" id="KW-0575">Peroxidase</keyword>
<accession>A0ABW4X106</accession>
<dbReference type="InterPro" id="IPR013740">
    <property type="entry name" value="Redoxin"/>
</dbReference>